<proteinExistence type="predicted"/>
<dbReference type="EMBL" id="CASHSV030000615">
    <property type="protein sequence ID" value="CAJ2671609.1"/>
    <property type="molecule type" value="Genomic_DNA"/>
</dbReference>
<evidence type="ECO:0000313" key="1">
    <source>
        <dbReference type="EMBL" id="CAJ2671609.1"/>
    </source>
</evidence>
<sequence length="142" mass="15224">MNDKNPLHTNHLDATAGSVSIFVDAGCSVNTPTGWGLVFKDHNSVTTFSACKRDDISVDPIMVEALGIRRAIQLARDLGLNYVSIFSDAATVAKIAAIDIVVQDCRALISSLLNVSVMFVRREQNGDAHNLASLAKVVGNRT</sequence>
<name>A0ACB0LTZ4_TRIPR</name>
<protein>
    <submittedName>
        <fullName evidence="1">Uncharacterized protein</fullName>
    </submittedName>
</protein>
<dbReference type="Proteomes" id="UP001177021">
    <property type="component" value="Unassembled WGS sequence"/>
</dbReference>
<evidence type="ECO:0000313" key="2">
    <source>
        <dbReference type="Proteomes" id="UP001177021"/>
    </source>
</evidence>
<gene>
    <name evidence="1" type="ORF">MILVUS5_LOCUS35407</name>
</gene>
<organism evidence="1 2">
    <name type="scientific">Trifolium pratense</name>
    <name type="common">Red clover</name>
    <dbReference type="NCBI Taxonomy" id="57577"/>
    <lineage>
        <taxon>Eukaryota</taxon>
        <taxon>Viridiplantae</taxon>
        <taxon>Streptophyta</taxon>
        <taxon>Embryophyta</taxon>
        <taxon>Tracheophyta</taxon>
        <taxon>Spermatophyta</taxon>
        <taxon>Magnoliopsida</taxon>
        <taxon>eudicotyledons</taxon>
        <taxon>Gunneridae</taxon>
        <taxon>Pentapetalae</taxon>
        <taxon>rosids</taxon>
        <taxon>fabids</taxon>
        <taxon>Fabales</taxon>
        <taxon>Fabaceae</taxon>
        <taxon>Papilionoideae</taxon>
        <taxon>50 kb inversion clade</taxon>
        <taxon>NPAAA clade</taxon>
        <taxon>Hologalegina</taxon>
        <taxon>IRL clade</taxon>
        <taxon>Trifolieae</taxon>
        <taxon>Trifolium</taxon>
    </lineage>
</organism>
<reference evidence="1" key="1">
    <citation type="submission" date="2023-10" db="EMBL/GenBank/DDBJ databases">
        <authorList>
            <person name="Rodriguez Cubillos JULIANA M."/>
            <person name="De Vega J."/>
        </authorList>
    </citation>
    <scope>NUCLEOTIDE SEQUENCE</scope>
</reference>
<comment type="caution">
    <text evidence="1">The sequence shown here is derived from an EMBL/GenBank/DDBJ whole genome shotgun (WGS) entry which is preliminary data.</text>
</comment>
<accession>A0ACB0LTZ4</accession>
<keyword evidence="2" id="KW-1185">Reference proteome</keyword>